<evidence type="ECO:0000313" key="5">
    <source>
        <dbReference type="EMBL" id="ADG99073.1"/>
    </source>
</evidence>
<dbReference type="SUPFAM" id="SSF52402">
    <property type="entry name" value="Adenine nucleotide alpha hydrolases-like"/>
    <property type="match status" value="2"/>
</dbReference>
<reference evidence="5 6" key="1">
    <citation type="journal article" date="2010" name="Stand. Genomic Sci.">
        <title>Complete genome sequence of Segniliparus rotundus type strain (CDC 1076).</title>
        <authorList>
            <person name="Sikorski J."/>
            <person name="Lapidus A."/>
            <person name="Copeland A."/>
            <person name="Misra M."/>
            <person name="Glavina Del Rio T."/>
            <person name="Nolan M."/>
            <person name="Lucas S."/>
            <person name="Chen F."/>
            <person name="Tice H."/>
            <person name="Cheng J.F."/>
            <person name="Jando M."/>
            <person name="Schneider S."/>
            <person name="Bruce D."/>
            <person name="Goodwin L."/>
            <person name="Pitluck S."/>
            <person name="Liolios K."/>
            <person name="Mikhailova N."/>
            <person name="Pati A."/>
            <person name="Ivanova N."/>
            <person name="Mavromatis K."/>
            <person name="Chen A."/>
            <person name="Palaniappan K."/>
            <person name="Chertkov O."/>
            <person name="Land M."/>
            <person name="Hauser L."/>
            <person name="Chang Y.J."/>
            <person name="Jeffries C.D."/>
            <person name="Brettin T."/>
            <person name="Detter J.C."/>
            <person name="Han C."/>
            <person name="Rohde M."/>
            <person name="Goker M."/>
            <person name="Bristow J."/>
            <person name="Eisen J.A."/>
            <person name="Markowitz V."/>
            <person name="Hugenholtz P."/>
            <person name="Kyrpides N.C."/>
            <person name="Klenk H.P."/>
        </authorList>
    </citation>
    <scope>NUCLEOTIDE SEQUENCE [LARGE SCALE GENOMIC DNA]</scope>
    <source>
        <strain evidence="6">ATCC BAA-972 / CDC 1076 / CIP 108378 / DSM 44985 / JCM 13578</strain>
    </source>
</reference>
<dbReference type="PANTHER" id="PTHR46268">
    <property type="entry name" value="STRESS RESPONSE PROTEIN NHAX"/>
    <property type="match status" value="1"/>
</dbReference>
<dbReference type="HOGENOM" id="CLU_049301_2_3_11"/>
<protein>
    <submittedName>
        <fullName evidence="5">UspA domain protein</fullName>
    </submittedName>
</protein>
<evidence type="ECO:0000313" key="6">
    <source>
        <dbReference type="Proteomes" id="UP000002247"/>
    </source>
</evidence>
<name>D6ZCA4_SEGRD</name>
<feature type="domain" description="UspA" evidence="4">
    <location>
        <begin position="8"/>
        <end position="145"/>
    </location>
</feature>
<dbReference type="PANTHER" id="PTHR46268:SF27">
    <property type="entry name" value="UNIVERSAL STRESS PROTEIN RV2623"/>
    <property type="match status" value="1"/>
</dbReference>
<dbReference type="KEGG" id="srt:Srot_2639"/>
<keyword evidence="3" id="KW-0067">ATP-binding</keyword>
<comment type="similarity">
    <text evidence="1">Belongs to the universal stress protein A family.</text>
</comment>
<dbReference type="STRING" id="640132.Srot_2639"/>
<evidence type="ECO:0000256" key="1">
    <source>
        <dbReference type="ARBA" id="ARBA00008791"/>
    </source>
</evidence>
<dbReference type="InterPro" id="IPR006015">
    <property type="entry name" value="Universal_stress_UspA"/>
</dbReference>
<dbReference type="PRINTS" id="PR01438">
    <property type="entry name" value="UNVRSLSTRESS"/>
</dbReference>
<dbReference type="Proteomes" id="UP000002247">
    <property type="component" value="Chromosome"/>
</dbReference>
<dbReference type="InterPro" id="IPR006016">
    <property type="entry name" value="UspA"/>
</dbReference>
<dbReference type="Pfam" id="PF00582">
    <property type="entry name" value="Usp"/>
    <property type="match status" value="2"/>
</dbReference>
<keyword evidence="2" id="KW-0547">Nucleotide-binding</keyword>
<dbReference type="InterPro" id="IPR014729">
    <property type="entry name" value="Rossmann-like_a/b/a_fold"/>
</dbReference>
<sequence>MNDTLATPIVVGVDGSWSANRALMWAADEASRLQLPLLVMHSVDFPASSSSAGVDLDGSLVWSVQADGERLLRQARDKVRERYPDLPVELRLENLSPVAGLAQVSCGARMVVLGSSGKGALRGALVGSNAVGVLHRARCPVAVIRGEEPDSSVPGPVLVGVDGSAASDLAVKLAFDEAAWRGADVLAAHARTEHLAVSAGASACALPMDWDRAGEGEEQMLAEKIGFWQERYPAVKVRKVFSFARPKRWLLELAKGAQLVVVGTRGRGELASTFLGSTSQAMVYHSPCPLLIAREDRKVS</sequence>
<feature type="domain" description="UspA" evidence="4">
    <location>
        <begin position="156"/>
        <end position="294"/>
    </location>
</feature>
<accession>D6ZCA4</accession>
<dbReference type="EMBL" id="CP001958">
    <property type="protein sequence ID" value="ADG99073.1"/>
    <property type="molecule type" value="Genomic_DNA"/>
</dbReference>
<gene>
    <name evidence="5" type="ordered locus">Srot_2639</name>
</gene>
<dbReference type="AlphaFoldDB" id="D6ZCA4"/>
<dbReference type="eggNOG" id="COG0589">
    <property type="taxonomic scope" value="Bacteria"/>
</dbReference>
<evidence type="ECO:0000256" key="3">
    <source>
        <dbReference type="ARBA" id="ARBA00022840"/>
    </source>
</evidence>
<keyword evidence="6" id="KW-1185">Reference proteome</keyword>
<dbReference type="Gene3D" id="3.40.50.620">
    <property type="entry name" value="HUPs"/>
    <property type="match status" value="2"/>
</dbReference>
<evidence type="ECO:0000256" key="2">
    <source>
        <dbReference type="ARBA" id="ARBA00022741"/>
    </source>
</evidence>
<proteinExistence type="inferred from homology"/>
<dbReference type="OrthoDB" id="3174546at2"/>
<dbReference type="GO" id="GO:0005524">
    <property type="term" value="F:ATP binding"/>
    <property type="evidence" value="ECO:0007669"/>
    <property type="project" value="UniProtKB-KW"/>
</dbReference>
<dbReference type="RefSeq" id="WP_013139522.1">
    <property type="nucleotide sequence ID" value="NC_014168.1"/>
</dbReference>
<evidence type="ECO:0000259" key="4">
    <source>
        <dbReference type="Pfam" id="PF00582"/>
    </source>
</evidence>
<organism evidence="5 6">
    <name type="scientific">Segniliparus rotundus (strain ATCC BAA-972 / CDC 1076 / CIP 108378 / DSM 44985 / JCM 13578)</name>
    <dbReference type="NCBI Taxonomy" id="640132"/>
    <lineage>
        <taxon>Bacteria</taxon>
        <taxon>Bacillati</taxon>
        <taxon>Actinomycetota</taxon>
        <taxon>Actinomycetes</taxon>
        <taxon>Mycobacteriales</taxon>
        <taxon>Segniliparaceae</taxon>
        <taxon>Segniliparus</taxon>
    </lineage>
</organism>